<dbReference type="Proteomes" id="UP000751190">
    <property type="component" value="Unassembled WGS sequence"/>
</dbReference>
<dbReference type="AlphaFoldDB" id="A0A8J5XZA8"/>
<dbReference type="GO" id="GO:0046872">
    <property type="term" value="F:metal ion binding"/>
    <property type="evidence" value="ECO:0007669"/>
    <property type="project" value="UniProtKB-KW"/>
</dbReference>
<dbReference type="OMA" id="GHMWGPD"/>
<reference evidence="8" key="1">
    <citation type="submission" date="2021-05" db="EMBL/GenBank/DDBJ databases">
        <title>The genome of the haptophyte Pavlova lutheri (Diacronema luteri, Pavlovales) - a model for lipid biosynthesis in eukaryotic algae.</title>
        <authorList>
            <person name="Hulatt C.J."/>
            <person name="Posewitz M.C."/>
        </authorList>
    </citation>
    <scope>NUCLEOTIDE SEQUENCE</scope>
    <source>
        <strain evidence="8">NIVA-4/92</strain>
    </source>
</reference>
<comment type="caution">
    <text evidence="8">The sequence shown here is derived from an EMBL/GenBank/DDBJ whole genome shotgun (WGS) entry which is preliminary data.</text>
</comment>
<evidence type="ECO:0000256" key="2">
    <source>
        <dbReference type="ARBA" id="ARBA00022435"/>
    </source>
</evidence>
<evidence type="ECO:0000313" key="9">
    <source>
        <dbReference type="Proteomes" id="UP000751190"/>
    </source>
</evidence>
<organism evidence="8 9">
    <name type="scientific">Diacronema lutheri</name>
    <name type="common">Unicellular marine alga</name>
    <name type="synonym">Monochrysis lutheri</name>
    <dbReference type="NCBI Taxonomy" id="2081491"/>
    <lineage>
        <taxon>Eukaryota</taxon>
        <taxon>Haptista</taxon>
        <taxon>Haptophyta</taxon>
        <taxon>Pavlovophyceae</taxon>
        <taxon>Pavlovales</taxon>
        <taxon>Pavlovaceae</taxon>
        <taxon>Diacronema</taxon>
    </lineage>
</organism>
<accession>A0A8J5XZA8</accession>
<protein>
    <recommendedName>
        <fullName evidence="10">Isocitrate dehydrogenase (NADP(+))</fullName>
    </recommendedName>
</protein>
<dbReference type="PANTHER" id="PTHR36999">
    <property type="entry name" value="ISOCITRATE DEHYDROGENASE [NADP]"/>
    <property type="match status" value="1"/>
</dbReference>
<keyword evidence="3" id="KW-0816">Tricarboxylic acid cycle</keyword>
<dbReference type="SUPFAM" id="SSF53659">
    <property type="entry name" value="Isocitrate/Isopropylmalate dehydrogenase-like"/>
    <property type="match status" value="1"/>
</dbReference>
<dbReference type="OrthoDB" id="408849at2759"/>
<evidence type="ECO:0000256" key="3">
    <source>
        <dbReference type="ARBA" id="ARBA00022532"/>
    </source>
</evidence>
<proteinExistence type="predicted"/>
<keyword evidence="9" id="KW-1185">Reference proteome</keyword>
<dbReference type="NCBIfam" id="TIGR00178">
    <property type="entry name" value="monomer_idh"/>
    <property type="match status" value="1"/>
</dbReference>
<comment type="cofactor">
    <cofactor evidence="1">
        <name>Mg(2+)</name>
        <dbReference type="ChEBI" id="CHEBI:18420"/>
    </cofactor>
</comment>
<keyword evidence="4" id="KW-0479">Metal-binding</keyword>
<dbReference type="EMBL" id="JAGTXO010000004">
    <property type="protein sequence ID" value="KAG8468265.1"/>
    <property type="molecule type" value="Genomic_DNA"/>
</dbReference>
<dbReference type="Pfam" id="PF03971">
    <property type="entry name" value="IDH"/>
    <property type="match status" value="1"/>
</dbReference>
<keyword evidence="5" id="KW-0460">Magnesium</keyword>
<dbReference type="PIRSF" id="PIRSF009407">
    <property type="entry name" value="IDH_monmr"/>
    <property type="match status" value="1"/>
</dbReference>
<dbReference type="PANTHER" id="PTHR36999:SF1">
    <property type="entry name" value="ISOCITRATE DEHYDROGENASE (NADP(+))"/>
    <property type="match status" value="1"/>
</dbReference>
<keyword evidence="2" id="KW-0329">Glyoxylate bypass</keyword>
<evidence type="ECO:0008006" key="10">
    <source>
        <dbReference type="Google" id="ProtNLM"/>
    </source>
</evidence>
<evidence type="ECO:0000256" key="4">
    <source>
        <dbReference type="ARBA" id="ARBA00022723"/>
    </source>
</evidence>
<evidence type="ECO:0000256" key="7">
    <source>
        <dbReference type="ARBA" id="ARBA00023002"/>
    </source>
</evidence>
<evidence type="ECO:0000313" key="8">
    <source>
        <dbReference type="EMBL" id="KAG8468265.1"/>
    </source>
</evidence>
<dbReference type="InterPro" id="IPR004436">
    <property type="entry name" value="Isocitrate_DH_NADP_mono"/>
</dbReference>
<dbReference type="GO" id="GO:0006097">
    <property type="term" value="P:glyoxylate cycle"/>
    <property type="evidence" value="ECO:0007669"/>
    <property type="project" value="UniProtKB-KW"/>
</dbReference>
<sequence length="778" mass="85102">MSPSLRRVTPAWRLLATRARRPLSSAATAAALTDAKIIYTLTDEAPMLATYSLLPIVNRFTGPAGIKVESCDISVAARILAQFPEALPPGQTAEDTLATLGELSKSPDANIIKLPNVSASIPQLLEAVSELRAKGYALPDFPSDPQTDAERDIRARYGKVLGSAVNPVLREGNSDRRVAKPVKDYAKLNPTKMGAWRPDSLAHVSHMDEGDFYGSEQSFTVPHACVVSILLEEPDGFTTVLKGGIELSVGEVIDAAAMDVRKLRSWLGREIEDARQKGVLFSLHLKATMMKVSDPVIFGHAVRAFYEPVFEKWAAEFEKVGANPENGLASVLAKLSGLPPDTRAKIEAEIAQRYDERPNLAMVDSRKGITNLHVPSDIIVDASMPNVVRDSGCMWNKDDKLQEAKCIIPDRAYATMYAEALSFCKEHGQFDPSVMGNVSNVGLMAQKAEEYGSHDKTFILPRDGTVRVVVDGSGETVFSHELRAGDIWRMCATKDAPIRDWVRLAVERARKTMDPVIFWLDPKRAHDAQLIKKVNSYLQEHDLSGLDISIKEPVVAMRHTLGRARVGLDTVSVTGNVLRDYLTDLFPILELGTSSKMLSIVPLLGGGGLFETGAGGSAPKHVQQFVQEGHLRWDSLGEYLAMSVSLEDFGAKHKNARATLLGETLSIATKRLLEHRRAPSRKVGEIDNRGESFYIALYWAEALALKDATFAPLAQKLHDKRATIVRELAEAQGKPVDIGGYYKPDPKLCARAMRPSATLNAIIDEGREVGTCGVEPIS</sequence>
<gene>
    <name evidence="8" type="ORF">KFE25_013348</name>
</gene>
<evidence type="ECO:0000256" key="1">
    <source>
        <dbReference type="ARBA" id="ARBA00001946"/>
    </source>
</evidence>
<name>A0A8J5XZA8_DIALT</name>
<evidence type="ECO:0000256" key="5">
    <source>
        <dbReference type="ARBA" id="ARBA00022842"/>
    </source>
</evidence>
<evidence type="ECO:0000256" key="6">
    <source>
        <dbReference type="ARBA" id="ARBA00022857"/>
    </source>
</evidence>
<dbReference type="GO" id="GO:0006099">
    <property type="term" value="P:tricarboxylic acid cycle"/>
    <property type="evidence" value="ECO:0007669"/>
    <property type="project" value="UniProtKB-KW"/>
</dbReference>
<keyword evidence="7" id="KW-0560">Oxidoreductase</keyword>
<dbReference type="GO" id="GO:0004450">
    <property type="term" value="F:isocitrate dehydrogenase (NADP+) activity"/>
    <property type="evidence" value="ECO:0007669"/>
    <property type="project" value="InterPro"/>
</dbReference>
<keyword evidence="6" id="KW-0521">NADP</keyword>